<dbReference type="InterPro" id="IPR000835">
    <property type="entry name" value="HTH_MarR-typ"/>
</dbReference>
<dbReference type="InterPro" id="IPR036390">
    <property type="entry name" value="WH_DNA-bd_sf"/>
</dbReference>
<dbReference type="Proteomes" id="UP000431684">
    <property type="component" value="Unassembled WGS sequence"/>
</dbReference>
<dbReference type="SUPFAM" id="SSF46785">
    <property type="entry name" value="Winged helix' DNA-binding domain"/>
    <property type="match status" value="1"/>
</dbReference>
<dbReference type="Gene3D" id="1.10.10.10">
    <property type="entry name" value="Winged helix-like DNA-binding domain superfamily/Winged helix DNA-binding domain"/>
    <property type="match status" value="1"/>
</dbReference>
<evidence type="ECO:0000313" key="6">
    <source>
        <dbReference type="Proteomes" id="UP000431684"/>
    </source>
</evidence>
<dbReference type="GO" id="GO:0003677">
    <property type="term" value="F:DNA binding"/>
    <property type="evidence" value="ECO:0007669"/>
    <property type="project" value="UniProtKB-KW"/>
</dbReference>
<evidence type="ECO:0000256" key="1">
    <source>
        <dbReference type="ARBA" id="ARBA00023015"/>
    </source>
</evidence>
<sequence length="166" mass="17707">MKQGLGTQLRHLIELLDGAVAASYEEAGIDYRPRFTPVMRALAEGTPRTVGQIAEAAGITQPAATQTVALMLKEDLVATMPSATDARQKLVRLSDRGRALLPQLQRCWAATAAAAASLDADMPHPLSEALAQAIAALERQSFGARIRAARSSLTHGSHEKTTQEKP</sequence>
<evidence type="ECO:0000259" key="4">
    <source>
        <dbReference type="SMART" id="SM00347"/>
    </source>
</evidence>
<dbReference type="RefSeq" id="WP_155710066.1">
    <property type="nucleotide sequence ID" value="NZ_BMWU01000031.1"/>
</dbReference>
<evidence type="ECO:0000256" key="3">
    <source>
        <dbReference type="ARBA" id="ARBA00023163"/>
    </source>
</evidence>
<dbReference type="InterPro" id="IPR036388">
    <property type="entry name" value="WH-like_DNA-bd_sf"/>
</dbReference>
<feature type="domain" description="HTH marR-type" evidence="4">
    <location>
        <begin position="24"/>
        <end position="123"/>
    </location>
</feature>
<dbReference type="InterPro" id="IPR039422">
    <property type="entry name" value="MarR/SlyA-like"/>
</dbReference>
<gene>
    <name evidence="5" type="ORF">GJV26_18125</name>
</gene>
<dbReference type="PANTHER" id="PTHR33164:SF64">
    <property type="entry name" value="TRANSCRIPTIONAL REGULATOR SLYA"/>
    <property type="match status" value="1"/>
</dbReference>
<dbReference type="GO" id="GO:0003700">
    <property type="term" value="F:DNA-binding transcription factor activity"/>
    <property type="evidence" value="ECO:0007669"/>
    <property type="project" value="InterPro"/>
</dbReference>
<reference evidence="5 6" key="1">
    <citation type="submission" date="2019-11" db="EMBL/GenBank/DDBJ databases">
        <title>Draft Genome Sequences of Six Type Strains of the Genus Massilia.</title>
        <authorList>
            <person name="Miess H."/>
            <person name="Frediansyah A."/>
            <person name="Goeker M."/>
            <person name="Gross H."/>
        </authorList>
    </citation>
    <scope>NUCLEOTIDE SEQUENCE [LARGE SCALE GENOMIC DNA]</scope>
    <source>
        <strain evidence="5 6">DSM 17513</strain>
    </source>
</reference>
<evidence type="ECO:0000313" key="5">
    <source>
        <dbReference type="EMBL" id="MUI14362.1"/>
    </source>
</evidence>
<name>A0A6I3XME8_9BURK</name>
<organism evidence="5 6">
    <name type="scientific">Pseudoduganella dura</name>
    <dbReference type="NCBI Taxonomy" id="321982"/>
    <lineage>
        <taxon>Bacteria</taxon>
        <taxon>Pseudomonadati</taxon>
        <taxon>Pseudomonadota</taxon>
        <taxon>Betaproteobacteria</taxon>
        <taxon>Burkholderiales</taxon>
        <taxon>Oxalobacteraceae</taxon>
        <taxon>Telluria group</taxon>
        <taxon>Pseudoduganella</taxon>
    </lineage>
</organism>
<accession>A0A6I3XME8</accession>
<dbReference type="CDD" id="cd00090">
    <property type="entry name" value="HTH_ARSR"/>
    <property type="match status" value="1"/>
</dbReference>
<protein>
    <submittedName>
        <fullName evidence="5">MarR family transcriptional regulator</fullName>
    </submittedName>
</protein>
<evidence type="ECO:0000256" key="2">
    <source>
        <dbReference type="ARBA" id="ARBA00023125"/>
    </source>
</evidence>
<dbReference type="EMBL" id="WNWM01000002">
    <property type="protein sequence ID" value="MUI14362.1"/>
    <property type="molecule type" value="Genomic_DNA"/>
</dbReference>
<dbReference type="AlphaFoldDB" id="A0A6I3XME8"/>
<keyword evidence="1" id="KW-0805">Transcription regulation</keyword>
<comment type="caution">
    <text evidence="5">The sequence shown here is derived from an EMBL/GenBank/DDBJ whole genome shotgun (WGS) entry which is preliminary data.</text>
</comment>
<dbReference type="InterPro" id="IPR011991">
    <property type="entry name" value="ArsR-like_HTH"/>
</dbReference>
<keyword evidence="6" id="KW-1185">Reference proteome</keyword>
<dbReference type="Pfam" id="PF12802">
    <property type="entry name" value="MarR_2"/>
    <property type="match status" value="1"/>
</dbReference>
<dbReference type="GO" id="GO:0006950">
    <property type="term" value="P:response to stress"/>
    <property type="evidence" value="ECO:0007669"/>
    <property type="project" value="TreeGrafter"/>
</dbReference>
<keyword evidence="2" id="KW-0238">DNA-binding</keyword>
<proteinExistence type="predicted"/>
<dbReference type="OrthoDB" id="3211876at2"/>
<dbReference type="SMART" id="SM00347">
    <property type="entry name" value="HTH_MARR"/>
    <property type="match status" value="1"/>
</dbReference>
<dbReference type="PANTHER" id="PTHR33164">
    <property type="entry name" value="TRANSCRIPTIONAL REGULATOR, MARR FAMILY"/>
    <property type="match status" value="1"/>
</dbReference>
<keyword evidence="3" id="KW-0804">Transcription</keyword>